<dbReference type="AlphaFoldDB" id="A0A8J5II45"/>
<evidence type="ECO:0000313" key="1">
    <source>
        <dbReference type="EMBL" id="KAG6948018.1"/>
    </source>
</evidence>
<name>A0A8J5II45_9STRA</name>
<reference evidence="1" key="1">
    <citation type="submission" date="2021-01" db="EMBL/GenBank/DDBJ databases">
        <title>Phytophthora aleatoria, a newly-described species from Pinus radiata is distinct from Phytophthora cactorum isolates based on comparative genomics.</title>
        <authorList>
            <person name="Mcdougal R."/>
            <person name="Panda P."/>
            <person name="Williams N."/>
            <person name="Studholme D.J."/>
        </authorList>
    </citation>
    <scope>NUCLEOTIDE SEQUENCE</scope>
    <source>
        <strain evidence="1">NZFS 4037</strain>
    </source>
</reference>
<organism evidence="1 2">
    <name type="scientific">Phytophthora aleatoria</name>
    <dbReference type="NCBI Taxonomy" id="2496075"/>
    <lineage>
        <taxon>Eukaryota</taxon>
        <taxon>Sar</taxon>
        <taxon>Stramenopiles</taxon>
        <taxon>Oomycota</taxon>
        <taxon>Peronosporomycetes</taxon>
        <taxon>Peronosporales</taxon>
        <taxon>Peronosporaceae</taxon>
        <taxon>Phytophthora</taxon>
    </lineage>
</organism>
<dbReference type="PANTHER" id="PTHR40866:SF1">
    <property type="entry name" value="BED-TYPE DOMAIN-CONTAINING PROTEIN"/>
    <property type="match status" value="1"/>
</dbReference>
<gene>
    <name evidence="1" type="ORF">JG688_00015282</name>
</gene>
<dbReference type="PANTHER" id="PTHR40866">
    <property type="entry name" value="BED-TYPE DOMAIN-CONTAINING PROTEIN"/>
    <property type="match status" value="1"/>
</dbReference>
<protein>
    <submittedName>
        <fullName evidence="1">Uncharacterized protein</fullName>
    </submittedName>
</protein>
<comment type="caution">
    <text evidence="1">The sequence shown here is derived from an EMBL/GenBank/DDBJ whole genome shotgun (WGS) entry which is preliminary data.</text>
</comment>
<accession>A0A8J5II45</accession>
<sequence length="225" mass="25124">MSWWDAVPSRVLLNSMHHIAKKVGVNLEVILGICFGTMFDGWSNRSMHLLLCTASSKQMAFFSYRTDRKMQMHTSSSSMVCWMCITRNSTWARLSSVTTAVPTTKLGVPLVGYASHLLNLAVNRYLAEYEPLLMKVNNLMSKLCQVNNFAELAKSTGLYPIKWNYEMELKLRNATACPPYTPSNQDCGGRRGASADWTVASQAPCAAETHEEVLGCDQEAAVRRD</sequence>
<proteinExistence type="predicted"/>
<evidence type="ECO:0000313" key="2">
    <source>
        <dbReference type="Proteomes" id="UP000709295"/>
    </source>
</evidence>
<keyword evidence="2" id="KW-1185">Reference proteome</keyword>
<dbReference type="Proteomes" id="UP000709295">
    <property type="component" value="Unassembled WGS sequence"/>
</dbReference>
<dbReference type="EMBL" id="JAENGY010001623">
    <property type="protein sequence ID" value="KAG6948018.1"/>
    <property type="molecule type" value="Genomic_DNA"/>
</dbReference>